<accession>A0ABD0LZS5</accession>
<feature type="compositionally biased region" description="Low complexity" evidence="1">
    <location>
        <begin position="140"/>
        <end position="152"/>
    </location>
</feature>
<gene>
    <name evidence="2" type="ORF">BaRGS_00003784</name>
</gene>
<proteinExistence type="predicted"/>
<evidence type="ECO:0000256" key="1">
    <source>
        <dbReference type="SAM" id="MobiDB-lite"/>
    </source>
</evidence>
<name>A0ABD0LZS5_9CAEN</name>
<keyword evidence="3" id="KW-1185">Reference proteome</keyword>
<evidence type="ECO:0000313" key="2">
    <source>
        <dbReference type="EMBL" id="KAK7504756.1"/>
    </source>
</evidence>
<dbReference type="Proteomes" id="UP001519460">
    <property type="component" value="Unassembled WGS sequence"/>
</dbReference>
<comment type="caution">
    <text evidence="2">The sequence shown here is derived from an EMBL/GenBank/DDBJ whole genome shotgun (WGS) entry which is preliminary data.</text>
</comment>
<protein>
    <submittedName>
        <fullName evidence="2">Uncharacterized protein</fullName>
    </submittedName>
</protein>
<feature type="region of interest" description="Disordered" evidence="1">
    <location>
        <begin position="119"/>
        <end position="156"/>
    </location>
</feature>
<reference evidence="2 3" key="1">
    <citation type="journal article" date="2023" name="Sci. Data">
        <title>Genome assembly of the Korean intertidal mud-creeper Batillaria attramentaria.</title>
        <authorList>
            <person name="Patra A.K."/>
            <person name="Ho P.T."/>
            <person name="Jun S."/>
            <person name="Lee S.J."/>
            <person name="Kim Y."/>
            <person name="Won Y.J."/>
        </authorList>
    </citation>
    <scope>NUCLEOTIDE SEQUENCE [LARGE SCALE GENOMIC DNA]</scope>
    <source>
        <strain evidence="2">Wonlab-2016</strain>
    </source>
</reference>
<evidence type="ECO:0000313" key="3">
    <source>
        <dbReference type="Proteomes" id="UP001519460"/>
    </source>
</evidence>
<dbReference type="EMBL" id="JACVVK020000013">
    <property type="protein sequence ID" value="KAK7504756.1"/>
    <property type="molecule type" value="Genomic_DNA"/>
</dbReference>
<dbReference type="AlphaFoldDB" id="A0ABD0LZS5"/>
<feature type="non-terminal residue" evidence="2">
    <location>
        <position position="168"/>
    </location>
</feature>
<sequence length="168" mass="18522">KPLEPSGVLKLERCQTSNLLVNPAALRSPHLPYEDLPWNHQAVFDNLSLNPSPQFRPTRILGPDSVPVIEKSVGDIGPGRRRERDLGLFAQFDSPIALVPRFWPSVTLLGPSDCFTATQTRRPRIDSEAGDSSRGPRLIASSSMRGSRMSASQTYSFPADQSQLLQVD</sequence>
<organism evidence="2 3">
    <name type="scientific">Batillaria attramentaria</name>
    <dbReference type="NCBI Taxonomy" id="370345"/>
    <lineage>
        <taxon>Eukaryota</taxon>
        <taxon>Metazoa</taxon>
        <taxon>Spiralia</taxon>
        <taxon>Lophotrochozoa</taxon>
        <taxon>Mollusca</taxon>
        <taxon>Gastropoda</taxon>
        <taxon>Caenogastropoda</taxon>
        <taxon>Sorbeoconcha</taxon>
        <taxon>Cerithioidea</taxon>
        <taxon>Batillariidae</taxon>
        <taxon>Batillaria</taxon>
    </lineage>
</organism>
<feature type="non-terminal residue" evidence="2">
    <location>
        <position position="1"/>
    </location>
</feature>